<dbReference type="EMBL" id="JAKLTQ010000009">
    <property type="protein sequence ID" value="MCG2622870.1"/>
    <property type="molecule type" value="Genomic_DNA"/>
</dbReference>
<keyword evidence="2" id="KW-1185">Reference proteome</keyword>
<protein>
    <recommendedName>
        <fullName evidence="3">DUF695 domain-containing protein</fullName>
    </recommendedName>
</protein>
<dbReference type="Proteomes" id="UP001165368">
    <property type="component" value="Unassembled WGS sequence"/>
</dbReference>
<organism evidence="1 2">
    <name type="scientific">Arthrobacter hankyongi</name>
    <dbReference type="NCBI Taxonomy" id="2904801"/>
    <lineage>
        <taxon>Bacteria</taxon>
        <taxon>Bacillati</taxon>
        <taxon>Actinomycetota</taxon>
        <taxon>Actinomycetes</taxon>
        <taxon>Micrococcales</taxon>
        <taxon>Micrococcaceae</taxon>
        <taxon>Arthrobacter</taxon>
    </lineage>
</organism>
<name>A0ABS9L879_9MICC</name>
<proteinExistence type="predicted"/>
<evidence type="ECO:0000313" key="2">
    <source>
        <dbReference type="Proteomes" id="UP001165368"/>
    </source>
</evidence>
<sequence>MSGSWRDGVDPRTLEDIDTLFGTALGMAQEQLLEHGAFLPVALATTVDGELRLIAVTPDDLDDESAEVGEVDVDAMIAELYAVLRQERDGFRAIAVISDVFLPDSDTDAVQMSVEHADGTAISAVQPYNHDDDGHWNYPDPFLDPQERIVWPETGDHA</sequence>
<comment type="caution">
    <text evidence="1">The sequence shown here is derived from an EMBL/GenBank/DDBJ whole genome shotgun (WGS) entry which is preliminary data.</text>
</comment>
<gene>
    <name evidence="1" type="ORF">LVY72_13270</name>
</gene>
<accession>A0ABS9L879</accession>
<dbReference type="RefSeq" id="WP_237821601.1">
    <property type="nucleotide sequence ID" value="NZ_JAKLTQ010000009.1"/>
</dbReference>
<evidence type="ECO:0000313" key="1">
    <source>
        <dbReference type="EMBL" id="MCG2622870.1"/>
    </source>
</evidence>
<reference evidence="1" key="1">
    <citation type="submission" date="2022-01" db="EMBL/GenBank/DDBJ databases">
        <authorList>
            <person name="Jo J.-H."/>
            <person name="Im W.-T."/>
        </authorList>
    </citation>
    <scope>NUCLEOTIDE SEQUENCE</scope>
    <source>
        <strain evidence="1">I2-34</strain>
    </source>
</reference>
<evidence type="ECO:0008006" key="3">
    <source>
        <dbReference type="Google" id="ProtNLM"/>
    </source>
</evidence>